<dbReference type="RefSeq" id="WP_008489623.1">
    <property type="nucleotide sequence ID" value="NZ_AMRG01000016.1"/>
</dbReference>
<feature type="transmembrane region" description="Helical" evidence="9">
    <location>
        <begin position="90"/>
        <end position="109"/>
    </location>
</feature>
<proteinExistence type="inferred from homology"/>
<dbReference type="OrthoDB" id="9772725at2"/>
<dbReference type="InterPro" id="IPR050171">
    <property type="entry name" value="MFS_Transporters"/>
</dbReference>
<feature type="domain" description="Major facilitator superfamily (MFS) profile" evidence="10">
    <location>
        <begin position="19"/>
        <end position="457"/>
    </location>
</feature>
<evidence type="ECO:0000313" key="11">
    <source>
        <dbReference type="EMBL" id="EKE80799.1"/>
    </source>
</evidence>
<keyword evidence="7 9" id="KW-0472">Membrane</keyword>
<feature type="transmembrane region" description="Helical" evidence="9">
    <location>
        <begin position="321"/>
        <end position="344"/>
    </location>
</feature>
<dbReference type="SUPFAM" id="SSF103473">
    <property type="entry name" value="MFS general substrate transporter"/>
    <property type="match status" value="1"/>
</dbReference>
<evidence type="ECO:0000256" key="6">
    <source>
        <dbReference type="ARBA" id="ARBA00022989"/>
    </source>
</evidence>
<evidence type="ECO:0000256" key="3">
    <source>
        <dbReference type="ARBA" id="ARBA00022475"/>
    </source>
</evidence>
<keyword evidence="3" id="KW-1003">Cell membrane</keyword>
<name>K2KDN3_9GAMM</name>
<dbReference type="STRING" id="740709.A10D4_11314"/>
<dbReference type="InterPro" id="IPR036259">
    <property type="entry name" value="MFS_trans_sf"/>
</dbReference>
<evidence type="ECO:0000256" key="7">
    <source>
        <dbReference type="ARBA" id="ARBA00023136"/>
    </source>
</evidence>
<gene>
    <name evidence="11" type="ORF">A10D4_11314</name>
</gene>
<keyword evidence="5" id="KW-0571">Peptide transport</keyword>
<evidence type="ECO:0000259" key="10">
    <source>
        <dbReference type="PROSITE" id="PS50850"/>
    </source>
</evidence>
<feature type="transmembrane region" description="Helical" evidence="9">
    <location>
        <begin position="115"/>
        <end position="131"/>
    </location>
</feature>
<sequence>MTNPPSSKTLFGHPAGLYILFTTEMWERFSYYGMRALLVLTLVAATEGTNPGFGMEHASALELYGTYTALVYFTPILGGWLADNFLGQRLSILMGGILMAAGQFVLFAATPHSMSIFYLGLGLIICGNGLFKPNISTIVGDLYEQGDARRDSAFSIFYMGINLGAFFAPLVTSTLGESADYGWRWGYFAAGVGMTIAVLTQLATFQRFLGDVGKVPGAKLSKQASGGVQQPLTKVERDRLRVILSLFVFVTVFWLAFEQAGGLMNIYAQDYTDRILAGMEVPAGYFQSLNPLFILLFAPVFSFIWVYLNKVDKSPDAPIKIFVGLLLTAIGFGFLIVGVFEIQATGSSSMIWLVLAYLFHTLGELCISPVGLSLMTKLAPLRLASLVMGIWFLMPAIAQYLAGMVGAFSDGAEKYETVRSMAASVGIEPEFSGLLVVFGGITVGLAIFAVVLWLISGKLVDWMHGAERSAPKDEKEGLNQELEAVAEHEGVGKS</sequence>
<feature type="transmembrane region" description="Helical" evidence="9">
    <location>
        <begin position="289"/>
        <end position="309"/>
    </location>
</feature>
<dbReference type="InterPro" id="IPR018456">
    <property type="entry name" value="PTR2_symporter_CS"/>
</dbReference>
<keyword evidence="2 8" id="KW-0813">Transport</keyword>
<accession>K2KDN3</accession>
<dbReference type="InterPro" id="IPR020846">
    <property type="entry name" value="MFS_dom"/>
</dbReference>
<keyword evidence="4 8" id="KW-0812">Transmembrane</keyword>
<dbReference type="EMBL" id="AMRG01000016">
    <property type="protein sequence ID" value="EKE80799.1"/>
    <property type="molecule type" value="Genomic_DNA"/>
</dbReference>
<protein>
    <submittedName>
        <fullName evidence="11">Amino acid/peptide transporter</fullName>
    </submittedName>
</protein>
<feature type="transmembrane region" description="Helical" evidence="9">
    <location>
        <begin position="350"/>
        <end position="371"/>
    </location>
</feature>
<feature type="transmembrane region" description="Helical" evidence="9">
    <location>
        <begin position="185"/>
        <end position="205"/>
    </location>
</feature>
<dbReference type="eggNOG" id="COG3104">
    <property type="taxonomic scope" value="Bacteria"/>
</dbReference>
<dbReference type="PROSITE" id="PS50850">
    <property type="entry name" value="MFS"/>
    <property type="match status" value="1"/>
</dbReference>
<feature type="transmembrane region" description="Helical" evidence="9">
    <location>
        <begin position="431"/>
        <end position="455"/>
    </location>
</feature>
<keyword evidence="5" id="KW-0653">Protein transport</keyword>
<dbReference type="GO" id="GO:1904680">
    <property type="term" value="F:peptide transmembrane transporter activity"/>
    <property type="evidence" value="ECO:0007669"/>
    <property type="project" value="InterPro"/>
</dbReference>
<evidence type="ECO:0000256" key="5">
    <source>
        <dbReference type="ARBA" id="ARBA00022856"/>
    </source>
</evidence>
<evidence type="ECO:0000313" key="12">
    <source>
        <dbReference type="Proteomes" id="UP000014115"/>
    </source>
</evidence>
<organism evidence="11 12">
    <name type="scientific">Idiomarina xiamenensis 10-D-4</name>
    <dbReference type="NCBI Taxonomy" id="740709"/>
    <lineage>
        <taxon>Bacteria</taxon>
        <taxon>Pseudomonadati</taxon>
        <taxon>Pseudomonadota</taxon>
        <taxon>Gammaproteobacteria</taxon>
        <taxon>Alteromonadales</taxon>
        <taxon>Idiomarinaceae</taxon>
        <taxon>Idiomarina</taxon>
    </lineage>
</organism>
<dbReference type="GO" id="GO:0005886">
    <property type="term" value="C:plasma membrane"/>
    <property type="evidence" value="ECO:0007669"/>
    <property type="project" value="UniProtKB-SubCell"/>
</dbReference>
<evidence type="ECO:0000256" key="1">
    <source>
        <dbReference type="ARBA" id="ARBA00004651"/>
    </source>
</evidence>
<dbReference type="Proteomes" id="UP000014115">
    <property type="component" value="Unassembled WGS sequence"/>
</dbReference>
<reference evidence="11 12" key="1">
    <citation type="journal article" date="2012" name="J. Bacteriol.">
        <title>Genome Sequence of Idiomarina xiamenensis Type Strain 10-D-4.</title>
        <authorList>
            <person name="Lai Q."/>
            <person name="Wang L."/>
            <person name="Wang W."/>
            <person name="Shao Z."/>
        </authorList>
    </citation>
    <scope>NUCLEOTIDE SEQUENCE [LARGE SCALE GENOMIC DNA]</scope>
    <source>
        <strain evidence="11 12">10-D-4</strain>
    </source>
</reference>
<dbReference type="Gene3D" id="1.20.1250.20">
    <property type="entry name" value="MFS general substrate transporter like domains"/>
    <property type="match status" value="2"/>
</dbReference>
<dbReference type="PANTHER" id="PTHR23517">
    <property type="entry name" value="RESISTANCE PROTEIN MDTM, PUTATIVE-RELATED-RELATED"/>
    <property type="match status" value="1"/>
</dbReference>
<dbReference type="PANTHER" id="PTHR23517:SF15">
    <property type="entry name" value="PROTON-DEPENDENT OLIGOPEPTIDE FAMILY TRANSPORT PROTEIN"/>
    <property type="match status" value="1"/>
</dbReference>
<dbReference type="AlphaFoldDB" id="K2KDN3"/>
<evidence type="ECO:0000256" key="4">
    <source>
        <dbReference type="ARBA" id="ARBA00022692"/>
    </source>
</evidence>
<evidence type="ECO:0000256" key="9">
    <source>
        <dbReference type="SAM" id="Phobius"/>
    </source>
</evidence>
<feature type="transmembrane region" description="Helical" evidence="9">
    <location>
        <begin position="29"/>
        <end position="46"/>
    </location>
</feature>
<feature type="transmembrane region" description="Helical" evidence="9">
    <location>
        <begin position="240"/>
        <end position="257"/>
    </location>
</feature>
<dbReference type="Pfam" id="PF00854">
    <property type="entry name" value="PTR2"/>
    <property type="match status" value="2"/>
</dbReference>
<comment type="similarity">
    <text evidence="8">Belongs to the major facilitator superfamily. Proton-dependent oligopeptide transporter (POT/PTR) (TC 2.A.17) family.</text>
</comment>
<evidence type="ECO:0000256" key="2">
    <source>
        <dbReference type="ARBA" id="ARBA00022448"/>
    </source>
</evidence>
<feature type="transmembrane region" description="Helical" evidence="9">
    <location>
        <begin position="152"/>
        <end position="173"/>
    </location>
</feature>
<dbReference type="CDD" id="cd17346">
    <property type="entry name" value="MFS_DtpA_like"/>
    <property type="match status" value="1"/>
</dbReference>
<dbReference type="InterPro" id="IPR000109">
    <property type="entry name" value="POT_fam"/>
</dbReference>
<comment type="subcellular location">
    <subcellularLocation>
        <location evidence="1">Cell membrane</location>
        <topology evidence="1">Multi-pass membrane protein</topology>
    </subcellularLocation>
    <subcellularLocation>
        <location evidence="8">Membrane</location>
        <topology evidence="8">Multi-pass membrane protein</topology>
    </subcellularLocation>
</comment>
<evidence type="ECO:0000256" key="8">
    <source>
        <dbReference type="RuleBase" id="RU003755"/>
    </source>
</evidence>
<comment type="caution">
    <text evidence="11">The sequence shown here is derived from an EMBL/GenBank/DDBJ whole genome shotgun (WGS) entry which is preliminary data.</text>
</comment>
<dbReference type="PATRIC" id="fig|740709.3.peg.2286"/>
<feature type="transmembrane region" description="Helical" evidence="9">
    <location>
        <begin position="66"/>
        <end position="83"/>
    </location>
</feature>
<keyword evidence="6 9" id="KW-1133">Transmembrane helix</keyword>
<dbReference type="InterPro" id="IPR005279">
    <property type="entry name" value="Dipep/tripep_permease"/>
</dbReference>
<keyword evidence="12" id="KW-1185">Reference proteome</keyword>
<feature type="transmembrane region" description="Helical" evidence="9">
    <location>
        <begin position="383"/>
        <end position="402"/>
    </location>
</feature>
<dbReference type="NCBIfam" id="TIGR00924">
    <property type="entry name" value="yjdL_sub1_fam"/>
    <property type="match status" value="2"/>
</dbReference>
<dbReference type="PROSITE" id="PS01023">
    <property type="entry name" value="PTR2_2"/>
    <property type="match status" value="1"/>
</dbReference>
<dbReference type="GO" id="GO:0006857">
    <property type="term" value="P:oligopeptide transport"/>
    <property type="evidence" value="ECO:0007669"/>
    <property type="project" value="InterPro"/>
</dbReference>